<comment type="pathway">
    <text evidence="2 11">Glycolipid biosynthesis; glycosylphosphatidylinositol-anchor biosynthesis.</text>
</comment>
<dbReference type="InterPro" id="IPR013233">
    <property type="entry name" value="PIG-X/PBN1"/>
</dbReference>
<keyword evidence="6 11" id="KW-0812">Transmembrane</keyword>
<evidence type="ECO:0000256" key="2">
    <source>
        <dbReference type="ARBA" id="ARBA00004687"/>
    </source>
</evidence>
<keyword evidence="13" id="KW-1185">Reference proteome</keyword>
<comment type="caution">
    <text evidence="12">The sequence shown here is derived from an EMBL/GenBank/DDBJ whole genome shotgun (WGS) entry which is preliminary data.</text>
</comment>
<evidence type="ECO:0000256" key="4">
    <source>
        <dbReference type="ARBA" id="ARBA00020410"/>
    </source>
</evidence>
<protein>
    <recommendedName>
        <fullName evidence="4 11">Protein PBN1</fullName>
    </recommendedName>
</protein>
<evidence type="ECO:0000256" key="11">
    <source>
        <dbReference type="RuleBase" id="RU366056"/>
    </source>
</evidence>
<evidence type="ECO:0000313" key="12">
    <source>
        <dbReference type="EMBL" id="KAG9253904.1"/>
    </source>
</evidence>
<dbReference type="GO" id="GO:1990529">
    <property type="term" value="C:glycosylphosphatidylinositol-mannosyltransferase I complex"/>
    <property type="evidence" value="ECO:0007669"/>
    <property type="project" value="TreeGrafter"/>
</dbReference>
<comment type="function">
    <text evidence="11">Required for proper folding and/or the stability of a subset of proteins in the endoplasmic reticulum. Component of glycosylphosphatidylinositol-mannosyltransferase 1 which transfers the first of the 4 mannoses in the GPI-anchor precursors during GPI-anchor biosynthesis. Probably acts by stabilizing the mannosyltransferase GPI14.</text>
</comment>
<dbReference type="GO" id="GO:0000030">
    <property type="term" value="F:mannosyltransferase activity"/>
    <property type="evidence" value="ECO:0007669"/>
    <property type="project" value="TreeGrafter"/>
</dbReference>
<keyword evidence="7 11" id="KW-0256">Endoplasmic reticulum</keyword>
<keyword evidence="10" id="KW-0325">Glycoprotein</keyword>
<evidence type="ECO:0000256" key="10">
    <source>
        <dbReference type="ARBA" id="ARBA00023180"/>
    </source>
</evidence>
<dbReference type="RefSeq" id="XP_046117828.1">
    <property type="nucleotide sequence ID" value="XM_046257604.1"/>
</dbReference>
<dbReference type="GeneID" id="70288507"/>
<evidence type="ECO:0000256" key="6">
    <source>
        <dbReference type="ARBA" id="ARBA00022692"/>
    </source>
</evidence>
<proteinExistence type="inferred from homology"/>
<keyword evidence="9 11" id="KW-0472">Membrane</keyword>
<feature type="transmembrane region" description="Helical" evidence="11">
    <location>
        <begin position="450"/>
        <end position="471"/>
    </location>
</feature>
<sequence>MRERITFIHSPEDGVDPAELVLEPARLKAPAIQAAREDRLTAALDELPSHVSRLLQDFRTLHVGSVSTEPYQTIEPYAARLSPGLHVSYSLLKEGEPDLEPQKLCELLQAFGSLDCMSREAFTSVASKNDKNTPHDVHYFYQLLDHSHLILKTYADVCGDNEECRSRARELNDASSLEFAYDADKPVAKITGFWPFKERTLDITSSDGRRTEVGIMARGSPPSMEQHDIGLGGITLVLGDSKRPSPTLFKFAERHRSMEQSFQATFNQPTGLHPAMRISLSGSQAPAEDCRSYAFLTLPKTIFVDRYQLHDDLFMASKNLTALRHASVPVDLEAPAYTTKTWGSNILLELAPPSTTQEEWTAEVPLHLRYLEPSATGEREIHVAYPVVFWACAAEQGTNFAINPFDKVGLGYDDLFDDDTVYWHVTPQPASESDGRLVSSITVPVVDEKAASWVGAGTAAVVGLGFLWVLWQLVRAQTNSDREARAAKVEKKSR</sequence>
<keyword evidence="5 11" id="KW-0337">GPI-anchor biosynthesis</keyword>
<evidence type="ECO:0000256" key="7">
    <source>
        <dbReference type="ARBA" id="ARBA00022824"/>
    </source>
</evidence>
<evidence type="ECO:0000256" key="5">
    <source>
        <dbReference type="ARBA" id="ARBA00022502"/>
    </source>
</evidence>
<dbReference type="EMBL" id="MU251256">
    <property type="protein sequence ID" value="KAG9253904.1"/>
    <property type="molecule type" value="Genomic_DNA"/>
</dbReference>
<accession>A0A9P8CNL0</accession>
<dbReference type="PANTHER" id="PTHR28533:SF1">
    <property type="entry name" value="PROTEIN PBN1"/>
    <property type="match status" value="1"/>
</dbReference>
<name>A0A9P8CNL0_9HYPO</name>
<evidence type="ECO:0000313" key="13">
    <source>
        <dbReference type="Proteomes" id="UP000887229"/>
    </source>
</evidence>
<dbReference type="InterPro" id="IPR042322">
    <property type="entry name" value="Pbn1"/>
</dbReference>
<organism evidence="12 13">
    <name type="scientific">Emericellopsis atlantica</name>
    <dbReference type="NCBI Taxonomy" id="2614577"/>
    <lineage>
        <taxon>Eukaryota</taxon>
        <taxon>Fungi</taxon>
        <taxon>Dikarya</taxon>
        <taxon>Ascomycota</taxon>
        <taxon>Pezizomycotina</taxon>
        <taxon>Sordariomycetes</taxon>
        <taxon>Hypocreomycetidae</taxon>
        <taxon>Hypocreales</taxon>
        <taxon>Bionectriaceae</taxon>
        <taxon>Emericellopsis</taxon>
    </lineage>
</organism>
<comment type="similarity">
    <text evidence="3 11">Belongs to the PIGX family.</text>
</comment>
<evidence type="ECO:0000256" key="1">
    <source>
        <dbReference type="ARBA" id="ARBA00004643"/>
    </source>
</evidence>
<comment type="subcellular location">
    <subcellularLocation>
        <location evidence="11">Endoplasmic reticulum membrane</location>
        <topology evidence="11">Single-pass membrane protein</topology>
    </subcellularLocation>
    <subcellularLocation>
        <location evidence="1">Endoplasmic reticulum membrane</location>
        <topology evidence="1">Single-pass type III membrane protein</topology>
    </subcellularLocation>
</comment>
<evidence type="ECO:0000256" key="9">
    <source>
        <dbReference type="ARBA" id="ARBA00023136"/>
    </source>
</evidence>
<dbReference type="SMART" id="SM00780">
    <property type="entry name" value="PIG-X"/>
    <property type="match status" value="1"/>
</dbReference>
<evidence type="ECO:0000256" key="8">
    <source>
        <dbReference type="ARBA" id="ARBA00022989"/>
    </source>
</evidence>
<dbReference type="PANTHER" id="PTHR28533">
    <property type="entry name" value="PROTEIN PBN1"/>
    <property type="match status" value="1"/>
</dbReference>
<reference evidence="12" key="1">
    <citation type="journal article" date="2021" name="IMA Fungus">
        <title>Genomic characterization of three marine fungi, including Emericellopsis atlantica sp. nov. with signatures of a generalist lifestyle and marine biomass degradation.</title>
        <authorList>
            <person name="Hagestad O.C."/>
            <person name="Hou L."/>
            <person name="Andersen J.H."/>
            <person name="Hansen E.H."/>
            <person name="Altermark B."/>
            <person name="Li C."/>
            <person name="Kuhnert E."/>
            <person name="Cox R.J."/>
            <person name="Crous P.W."/>
            <person name="Spatafora J.W."/>
            <person name="Lail K."/>
            <person name="Amirebrahimi M."/>
            <person name="Lipzen A."/>
            <person name="Pangilinan J."/>
            <person name="Andreopoulos W."/>
            <person name="Hayes R.D."/>
            <person name="Ng V."/>
            <person name="Grigoriev I.V."/>
            <person name="Jackson S.A."/>
            <person name="Sutton T.D.S."/>
            <person name="Dobson A.D.W."/>
            <person name="Rama T."/>
        </authorList>
    </citation>
    <scope>NUCLEOTIDE SEQUENCE</scope>
    <source>
        <strain evidence="12">TS7</strain>
    </source>
</reference>
<dbReference type="AlphaFoldDB" id="A0A9P8CNL0"/>
<dbReference type="GO" id="GO:0005789">
    <property type="term" value="C:endoplasmic reticulum membrane"/>
    <property type="evidence" value="ECO:0007669"/>
    <property type="project" value="UniProtKB-SubCell"/>
</dbReference>
<evidence type="ECO:0000256" key="3">
    <source>
        <dbReference type="ARBA" id="ARBA00010345"/>
    </source>
</evidence>
<dbReference type="Pfam" id="PF08320">
    <property type="entry name" value="PIG-X"/>
    <property type="match status" value="1"/>
</dbReference>
<gene>
    <name evidence="12" type="ORF">F5Z01DRAFT_135463</name>
</gene>
<keyword evidence="8 11" id="KW-1133">Transmembrane helix</keyword>
<dbReference type="OrthoDB" id="5546453at2759"/>
<dbReference type="Proteomes" id="UP000887229">
    <property type="component" value="Unassembled WGS sequence"/>
</dbReference>
<dbReference type="GO" id="GO:0006506">
    <property type="term" value="P:GPI anchor biosynthetic process"/>
    <property type="evidence" value="ECO:0007669"/>
    <property type="project" value="UniProtKB-KW"/>
</dbReference>